<dbReference type="Gene3D" id="2.40.160.10">
    <property type="entry name" value="Porin"/>
    <property type="match status" value="1"/>
</dbReference>
<evidence type="ECO:0000256" key="17">
    <source>
        <dbReference type="ARBA" id="ARBA00023136"/>
    </source>
</evidence>
<dbReference type="Pfam" id="PF13640">
    <property type="entry name" value="2OG-FeII_Oxy_3"/>
    <property type="match status" value="1"/>
</dbReference>
<evidence type="ECO:0000256" key="1">
    <source>
        <dbReference type="ARBA" id="ARBA00001961"/>
    </source>
</evidence>
<dbReference type="InterPro" id="IPR023614">
    <property type="entry name" value="Porin_dom_sf"/>
</dbReference>
<evidence type="ECO:0000256" key="9">
    <source>
        <dbReference type="ARBA" id="ARBA00022927"/>
    </source>
</evidence>
<dbReference type="InterPro" id="IPR006620">
    <property type="entry name" value="Pro_4_hyd_alph"/>
</dbReference>
<comment type="subcellular location">
    <subcellularLocation>
        <location evidence="2">Mitochondrion outer membrane</location>
        <topology evidence="2">Multi-pass membrane protein</topology>
    </subcellularLocation>
</comment>
<evidence type="ECO:0000256" key="8">
    <source>
        <dbReference type="ARBA" id="ARBA00022787"/>
    </source>
</evidence>
<dbReference type="CDD" id="cd07305">
    <property type="entry name" value="Porin3_Tom40"/>
    <property type="match status" value="1"/>
</dbReference>
<evidence type="ECO:0000256" key="18">
    <source>
        <dbReference type="ARBA" id="ARBA00058612"/>
    </source>
</evidence>
<dbReference type="GO" id="GO:0031418">
    <property type="term" value="F:L-ascorbic acid binding"/>
    <property type="evidence" value="ECO:0007669"/>
    <property type="project" value="InterPro"/>
</dbReference>
<evidence type="ECO:0000256" key="13">
    <source>
        <dbReference type="ARBA" id="ARBA00023004"/>
    </source>
</evidence>
<dbReference type="EMBL" id="JXTB01000076">
    <property type="protein sequence ID" value="PON66903.1"/>
    <property type="molecule type" value="Genomic_DNA"/>
</dbReference>
<keyword evidence="9" id="KW-0653">Protein transport</keyword>
<dbReference type="FunFam" id="2.40.160.10:FF:000010">
    <property type="entry name" value="Mitochondrial import receptor subunit TOM40-1"/>
    <property type="match status" value="1"/>
</dbReference>
<keyword evidence="12" id="KW-0560">Oxidoreductase</keyword>
<dbReference type="AlphaFoldDB" id="A0A2P5D0U5"/>
<keyword evidence="16" id="KW-0496">Mitochondrion</keyword>
<comment type="caution">
    <text evidence="21">The sequence shown here is derived from an EMBL/GenBank/DDBJ whole genome shotgun (WGS) entry which is preliminary data.</text>
</comment>
<dbReference type="GO" id="GO:0008320">
    <property type="term" value="F:protein transmembrane transporter activity"/>
    <property type="evidence" value="ECO:0007669"/>
    <property type="project" value="InterPro"/>
</dbReference>
<evidence type="ECO:0000256" key="10">
    <source>
        <dbReference type="ARBA" id="ARBA00022964"/>
    </source>
</evidence>
<evidence type="ECO:0000256" key="15">
    <source>
        <dbReference type="ARBA" id="ARBA00023114"/>
    </source>
</evidence>
<keyword evidence="6" id="KW-0812">Transmembrane</keyword>
<evidence type="ECO:0000313" key="21">
    <source>
        <dbReference type="EMBL" id="PON66903.1"/>
    </source>
</evidence>
<dbReference type="Pfam" id="PF01459">
    <property type="entry name" value="Porin_3"/>
    <property type="match status" value="1"/>
</dbReference>
<keyword evidence="4" id="KW-0813">Transport</keyword>
<name>A0A2P5D0U5_PARAD</name>
<evidence type="ECO:0000256" key="7">
    <source>
        <dbReference type="ARBA" id="ARBA00022723"/>
    </source>
</evidence>
<proteinExistence type="inferred from homology"/>
<dbReference type="InterPro" id="IPR044862">
    <property type="entry name" value="Pro_4_hyd_alph_FE2OG_OXY"/>
</dbReference>
<evidence type="ECO:0000256" key="6">
    <source>
        <dbReference type="ARBA" id="ARBA00022692"/>
    </source>
</evidence>
<evidence type="ECO:0000256" key="14">
    <source>
        <dbReference type="ARBA" id="ARBA00023065"/>
    </source>
</evidence>
<evidence type="ECO:0000256" key="4">
    <source>
        <dbReference type="ARBA" id="ARBA00022448"/>
    </source>
</evidence>
<evidence type="ECO:0000256" key="11">
    <source>
        <dbReference type="ARBA" id="ARBA00022990"/>
    </source>
</evidence>
<comment type="cofactor">
    <cofactor evidence="1">
        <name>L-ascorbate</name>
        <dbReference type="ChEBI" id="CHEBI:38290"/>
    </cofactor>
</comment>
<dbReference type="OrthoDB" id="19656at2759"/>
<reference evidence="22" key="1">
    <citation type="submission" date="2016-06" db="EMBL/GenBank/DDBJ databases">
        <title>Parallel loss of symbiosis genes in relatives of nitrogen-fixing non-legume Parasponia.</title>
        <authorList>
            <person name="Van Velzen R."/>
            <person name="Holmer R."/>
            <person name="Bu F."/>
            <person name="Rutten L."/>
            <person name="Van Zeijl A."/>
            <person name="Liu W."/>
            <person name="Santuari L."/>
            <person name="Cao Q."/>
            <person name="Sharma T."/>
            <person name="Shen D."/>
            <person name="Roswanjaya Y."/>
            <person name="Wardhani T."/>
            <person name="Kalhor M.S."/>
            <person name="Jansen J."/>
            <person name="Van den Hoogen J."/>
            <person name="Gungor B."/>
            <person name="Hartog M."/>
            <person name="Hontelez J."/>
            <person name="Verver J."/>
            <person name="Yang W.-C."/>
            <person name="Schijlen E."/>
            <person name="Repin R."/>
            <person name="Schilthuizen M."/>
            <person name="Schranz E."/>
            <person name="Heidstra R."/>
            <person name="Miyata K."/>
            <person name="Fedorova E."/>
            <person name="Kohlen W."/>
            <person name="Bisseling T."/>
            <person name="Smit S."/>
            <person name="Geurts R."/>
        </authorList>
    </citation>
    <scope>NUCLEOTIDE SEQUENCE [LARGE SCALE GENOMIC DNA]</scope>
    <source>
        <strain evidence="22">cv. WU1-14</strain>
    </source>
</reference>
<comment type="function">
    <text evidence="18">Central component of the receptor complex responsible for the recognition and translocation of cytosolically synthesized mitochondrial preproteins. Together with TOM22 functions as the transit peptide receptor at the surface of the mitochondrion outer membrane and facilitates the movement of preproteins into the translocation pore. Directly involved in the pore formation.</text>
</comment>
<keyword evidence="11" id="KW-0007">Acetylation</keyword>
<evidence type="ECO:0000256" key="16">
    <source>
        <dbReference type="ARBA" id="ARBA00023128"/>
    </source>
</evidence>
<feature type="domain" description="Fe2OG dioxygenase" evidence="20">
    <location>
        <begin position="427"/>
        <end position="549"/>
    </location>
</feature>
<dbReference type="SMART" id="SM00702">
    <property type="entry name" value="P4Hc"/>
    <property type="match status" value="1"/>
</dbReference>
<dbReference type="PANTHER" id="PTHR10802">
    <property type="entry name" value="MITOCHONDRIAL IMPORT RECEPTOR SUBUNIT TOM40"/>
    <property type="match status" value="1"/>
</dbReference>
<keyword evidence="8" id="KW-1000">Mitochondrion outer membrane</keyword>
<evidence type="ECO:0000256" key="3">
    <source>
        <dbReference type="ARBA" id="ARBA00010510"/>
    </source>
</evidence>
<dbReference type="GO" id="GO:0006811">
    <property type="term" value="P:monoatomic ion transport"/>
    <property type="evidence" value="ECO:0007669"/>
    <property type="project" value="UniProtKB-KW"/>
</dbReference>
<dbReference type="GO" id="GO:0015288">
    <property type="term" value="F:porin activity"/>
    <property type="evidence" value="ECO:0007669"/>
    <property type="project" value="UniProtKB-KW"/>
</dbReference>
<comment type="similarity">
    <text evidence="3">Belongs to the Tom40 family.</text>
</comment>
<feature type="region of interest" description="Disordered" evidence="19">
    <location>
        <begin position="1"/>
        <end position="23"/>
    </location>
</feature>
<organism evidence="21 22">
    <name type="scientific">Parasponia andersonii</name>
    <name type="common">Sponia andersonii</name>
    <dbReference type="NCBI Taxonomy" id="3476"/>
    <lineage>
        <taxon>Eukaryota</taxon>
        <taxon>Viridiplantae</taxon>
        <taxon>Streptophyta</taxon>
        <taxon>Embryophyta</taxon>
        <taxon>Tracheophyta</taxon>
        <taxon>Spermatophyta</taxon>
        <taxon>Magnoliopsida</taxon>
        <taxon>eudicotyledons</taxon>
        <taxon>Gunneridae</taxon>
        <taxon>Pentapetalae</taxon>
        <taxon>rosids</taxon>
        <taxon>fabids</taxon>
        <taxon>Rosales</taxon>
        <taxon>Cannabaceae</taxon>
        <taxon>Parasponia</taxon>
    </lineage>
</organism>
<keyword evidence="13" id="KW-0408">Iron</keyword>
<evidence type="ECO:0000256" key="12">
    <source>
        <dbReference type="ARBA" id="ARBA00023002"/>
    </source>
</evidence>
<dbReference type="InterPro" id="IPR027246">
    <property type="entry name" value="Porin_Euk/Tom40"/>
</dbReference>
<keyword evidence="22" id="KW-1185">Reference proteome</keyword>
<keyword evidence="10" id="KW-0223">Dioxygenase</keyword>
<dbReference type="STRING" id="3476.A0A2P5D0U5"/>
<dbReference type="PROSITE" id="PS51471">
    <property type="entry name" value="FE2OG_OXY"/>
    <property type="match status" value="1"/>
</dbReference>
<evidence type="ECO:0000256" key="2">
    <source>
        <dbReference type="ARBA" id="ARBA00004374"/>
    </source>
</evidence>
<keyword evidence="5" id="KW-1134">Transmembrane beta strand</keyword>
<sequence length="553" mass="61869">MAAIAPPTAATAPLPEPASAEKSKADEKVDYFNLPCPIPYEEIHREALMSLKPELFEGMRFDFTKGLNQKFSLSHSVFMGPTEVPSQSAETIKIPTAHYEFGANFIDPKLMLFGRILTDGRLNARVKCDLTDNLILKANAQLTNEPHMSHGMLNFDYKGRDYRTQFQLGNGALFGANYIQSVTPHLSLGGEVFWAGQHRKSGIGYAARYNTDKMVATGQVASTGMVALSYVQKVSEKVSLASDFMYNYMSRDVTASFGYDYILRQCRLRGKIDSNGCVAAFLEERLNMGLNFILSAEKLYGQSMAASMRLVFGLLTFVTFGMIIGSEFPTFRALHRRQLDGYLQLPRGIHHWSDDKEATVLRIGYVKPEVISWSPRIIVLHNFLSMEECDYLRGLALPRLHTSTVVDTKTGKGIKSNVRTSSGMFLNPEERKYPMIQQYRYEKSQFYKPHHDYFSDTYNLKRGGQRIATMLMYLSGNVEGGETYFPLAGKGECSCGGKMVKGLSVSPVKGDAVLFWSMGLDGQSDPDSIHGGCEVLSGEKWSATKWMRQKFTS</sequence>
<dbReference type="Proteomes" id="UP000237105">
    <property type="component" value="Unassembled WGS sequence"/>
</dbReference>
<accession>A0A2P5D0U5</accession>
<protein>
    <submittedName>
        <fullName evidence="21">Eukaryotic porin</fullName>
    </submittedName>
</protein>
<dbReference type="GO" id="GO:0005506">
    <property type="term" value="F:iron ion binding"/>
    <property type="evidence" value="ECO:0007669"/>
    <property type="project" value="InterPro"/>
</dbReference>
<keyword evidence="15" id="KW-0626">Porin</keyword>
<evidence type="ECO:0000256" key="19">
    <source>
        <dbReference type="SAM" id="MobiDB-lite"/>
    </source>
</evidence>
<dbReference type="GO" id="GO:0046930">
    <property type="term" value="C:pore complex"/>
    <property type="evidence" value="ECO:0007669"/>
    <property type="project" value="UniProtKB-KW"/>
</dbReference>
<evidence type="ECO:0000259" key="20">
    <source>
        <dbReference type="PROSITE" id="PS51471"/>
    </source>
</evidence>
<dbReference type="GO" id="GO:0016705">
    <property type="term" value="F:oxidoreductase activity, acting on paired donors, with incorporation or reduction of molecular oxygen"/>
    <property type="evidence" value="ECO:0007669"/>
    <property type="project" value="InterPro"/>
</dbReference>
<feature type="compositionally biased region" description="Low complexity" evidence="19">
    <location>
        <begin position="1"/>
        <end position="18"/>
    </location>
</feature>
<evidence type="ECO:0000256" key="5">
    <source>
        <dbReference type="ARBA" id="ARBA00022452"/>
    </source>
</evidence>
<dbReference type="GO" id="GO:0051213">
    <property type="term" value="F:dioxygenase activity"/>
    <property type="evidence" value="ECO:0007669"/>
    <property type="project" value="UniProtKB-KW"/>
</dbReference>
<dbReference type="GO" id="GO:0005741">
    <property type="term" value="C:mitochondrial outer membrane"/>
    <property type="evidence" value="ECO:0007669"/>
    <property type="project" value="UniProtKB-SubCell"/>
</dbReference>
<dbReference type="GO" id="GO:0030150">
    <property type="term" value="P:protein import into mitochondrial matrix"/>
    <property type="evidence" value="ECO:0007669"/>
    <property type="project" value="InterPro"/>
</dbReference>
<keyword evidence="17" id="KW-0472">Membrane</keyword>
<evidence type="ECO:0000313" key="22">
    <source>
        <dbReference type="Proteomes" id="UP000237105"/>
    </source>
</evidence>
<dbReference type="InterPro" id="IPR037930">
    <property type="entry name" value="Tom40"/>
</dbReference>
<keyword evidence="7" id="KW-0479">Metal-binding</keyword>
<dbReference type="InterPro" id="IPR005123">
    <property type="entry name" value="Oxoglu/Fe-dep_dioxygenase_dom"/>
</dbReference>
<dbReference type="Gene3D" id="2.60.120.620">
    <property type="entry name" value="q2cbj1_9rhob like domain"/>
    <property type="match status" value="1"/>
</dbReference>
<gene>
    <name evidence="21" type="ORF">PanWU01x14_106890</name>
</gene>
<keyword evidence="14" id="KW-0406">Ion transport</keyword>